<dbReference type="Gene3D" id="3.30.70.100">
    <property type="match status" value="1"/>
</dbReference>
<dbReference type="GO" id="GO:0046872">
    <property type="term" value="F:metal ion binding"/>
    <property type="evidence" value="ECO:0007669"/>
    <property type="project" value="InterPro"/>
</dbReference>
<dbReference type="Proteomes" id="UP000190230">
    <property type="component" value="Unassembled WGS sequence"/>
</dbReference>
<gene>
    <name evidence="2" type="ORF">SAMN05660776_0961</name>
</gene>
<dbReference type="RefSeq" id="WP_079719555.1">
    <property type="nucleotide sequence ID" value="NZ_FUYY01000001.1"/>
</dbReference>
<name>A0A1T5AYE6_9FLAO</name>
<dbReference type="AlphaFoldDB" id="A0A1T5AYE6"/>
<reference evidence="3" key="1">
    <citation type="submission" date="2017-02" db="EMBL/GenBank/DDBJ databases">
        <authorList>
            <person name="Varghese N."/>
            <person name="Submissions S."/>
        </authorList>
    </citation>
    <scope>NUCLEOTIDE SEQUENCE [LARGE SCALE GENOMIC DNA]</scope>
    <source>
        <strain evidence="3">DSM 23405</strain>
    </source>
</reference>
<dbReference type="STRING" id="241145.SAMN05660776_0961"/>
<feature type="domain" description="HMA" evidence="1">
    <location>
        <begin position="4"/>
        <end position="52"/>
    </location>
</feature>
<dbReference type="Pfam" id="PF00403">
    <property type="entry name" value="HMA"/>
    <property type="match status" value="1"/>
</dbReference>
<evidence type="ECO:0000313" key="2">
    <source>
        <dbReference type="EMBL" id="SKB39780.1"/>
    </source>
</evidence>
<evidence type="ECO:0000313" key="3">
    <source>
        <dbReference type="Proteomes" id="UP000190230"/>
    </source>
</evidence>
<keyword evidence="3" id="KW-1185">Reference proteome</keyword>
<dbReference type="OrthoDB" id="1449303at2"/>
<proteinExistence type="predicted"/>
<evidence type="ECO:0000259" key="1">
    <source>
        <dbReference type="Pfam" id="PF00403"/>
    </source>
</evidence>
<dbReference type="InterPro" id="IPR006121">
    <property type="entry name" value="HMA_dom"/>
</dbReference>
<accession>A0A1T5AYE6</accession>
<dbReference type="SUPFAM" id="SSF55008">
    <property type="entry name" value="HMA, heavy metal-associated domain"/>
    <property type="match status" value="1"/>
</dbReference>
<dbReference type="InterPro" id="IPR036163">
    <property type="entry name" value="HMA_dom_sf"/>
</dbReference>
<organism evidence="2 3">
    <name type="scientific">Salegentibacter holothuriorum</name>
    <dbReference type="NCBI Taxonomy" id="241145"/>
    <lineage>
        <taxon>Bacteria</taxon>
        <taxon>Pseudomonadati</taxon>
        <taxon>Bacteroidota</taxon>
        <taxon>Flavobacteriia</taxon>
        <taxon>Flavobacteriales</taxon>
        <taxon>Flavobacteriaceae</taxon>
        <taxon>Salegentibacter</taxon>
    </lineage>
</organism>
<dbReference type="EMBL" id="FUYY01000001">
    <property type="protein sequence ID" value="SKB39780.1"/>
    <property type="molecule type" value="Genomic_DNA"/>
</dbReference>
<sequence>MKATISLEELNCGNCITYLTQQLSKIKDIYDISADEKAARVSFIYKSEVAALEAVGIFNSIRKLENRGNCEQNLKIA</sequence>
<protein>
    <submittedName>
        <fullName evidence="2">Heavy-metal-associated domain-containing protein</fullName>
    </submittedName>
</protein>